<keyword evidence="1" id="KW-0560">Oxidoreductase</keyword>
<dbReference type="InterPro" id="IPR036188">
    <property type="entry name" value="FAD/NAD-bd_sf"/>
</dbReference>
<sequence length="634" mass="70496">MATAMADDTPRTVHLLPGSVNIPLTQFPPPSHVEDVDARHEIGAMVDQLNSSLVDASFKSTASLFARAGYWRDHLMLSWNFRTVQGPSQIADFLQACAKSRDGFRLQKITINDGSPSLQPTTSPLDGTGKVMGIYAFLRLETVRGKGEGLIRLAHEDGKWKIFTIYTSLRELNGYEESTFFNRPRGVIHGGQPSRKNWAARRLLAQNYNDGSEPEVLIIGAGQAGLTAAVRLKALGINALIIDRNKRVGDNWRNRYDQLVLHDPVWYDHLPYMNFPPQWPVFTPKDKLADWLEAYASTMELNFWMKTEMVQTSWDEMKSTWTVELARTDDVGARTCRTFHPRHIIQATGQSGLKNMPVIPGMENFGGHRICHSSAFPGARDDGKGSKAVVVGSCNSALDIAQDFAEKGYDVTLVQRSSATVVSSYAITDIALKGLYSEDGPPVDVADMILHSMPNSMLKAIQVEVVKLQRSHDKDILEGLAKAGFKTDNGPDESGIFFKYFQRGGGYYIDVGASRLIIDGKIKVKQGKEISEILPRGLRLSDGSELEADEIVFATGYQGMRSQTREIFGDATAERVADGWGLNEEGEWRTIWQKSGHPGLWYHGGNLALCRYYSLLLALQIKGLHEGLYTYNED</sequence>
<dbReference type="GO" id="GO:0050660">
    <property type="term" value="F:flavin adenine dinucleotide binding"/>
    <property type="evidence" value="ECO:0007669"/>
    <property type="project" value="TreeGrafter"/>
</dbReference>
<accession>A0A8K0JB21</accession>
<reference evidence="2" key="1">
    <citation type="journal article" date="2020" name="bioRxiv">
        <title>Whole genome comparisons of ergot fungi reveals the divergence and evolution of species within the genus Claviceps are the result of varying mechanisms driving genome evolution and host range expansion.</title>
        <authorList>
            <person name="Wyka S.A."/>
            <person name="Mondo S.J."/>
            <person name="Liu M."/>
            <person name="Dettman J."/>
            <person name="Nalam V."/>
            <person name="Broders K.D."/>
        </authorList>
    </citation>
    <scope>NUCLEOTIDE SEQUENCE</scope>
    <source>
        <strain evidence="2">CCC 489</strain>
    </source>
</reference>
<dbReference type="PANTHER" id="PTHR43539">
    <property type="entry name" value="FLAVIN-BINDING MONOOXYGENASE-LIKE PROTEIN (AFU_ORTHOLOGUE AFUA_4G09220)"/>
    <property type="match status" value="1"/>
</dbReference>
<dbReference type="SUPFAM" id="SSF51905">
    <property type="entry name" value="FAD/NAD(P)-binding domain"/>
    <property type="match status" value="1"/>
</dbReference>
<proteinExistence type="predicted"/>
<evidence type="ECO:0008006" key="4">
    <source>
        <dbReference type="Google" id="ProtNLM"/>
    </source>
</evidence>
<dbReference type="EMBL" id="SRPY01000176">
    <property type="protein sequence ID" value="KAG5927500.1"/>
    <property type="molecule type" value="Genomic_DNA"/>
</dbReference>
<protein>
    <recommendedName>
        <fullName evidence="4">Flavin-containing monooxygenase</fullName>
    </recommendedName>
</protein>
<dbReference type="Gene3D" id="3.50.50.60">
    <property type="entry name" value="FAD/NAD(P)-binding domain"/>
    <property type="match status" value="1"/>
</dbReference>
<dbReference type="OrthoDB" id="74360at2759"/>
<evidence type="ECO:0000313" key="3">
    <source>
        <dbReference type="Proteomes" id="UP000811619"/>
    </source>
</evidence>
<dbReference type="Proteomes" id="UP000811619">
    <property type="component" value="Unassembled WGS sequence"/>
</dbReference>
<dbReference type="PANTHER" id="PTHR43539:SF68">
    <property type="entry name" value="FLAVIN-BINDING MONOOXYGENASE-LIKE PROTEIN (AFU_ORTHOLOGUE AFUA_4G09220)"/>
    <property type="match status" value="1"/>
</dbReference>
<organism evidence="2 3">
    <name type="scientific">Claviceps africana</name>
    <dbReference type="NCBI Taxonomy" id="83212"/>
    <lineage>
        <taxon>Eukaryota</taxon>
        <taxon>Fungi</taxon>
        <taxon>Dikarya</taxon>
        <taxon>Ascomycota</taxon>
        <taxon>Pezizomycotina</taxon>
        <taxon>Sordariomycetes</taxon>
        <taxon>Hypocreomycetidae</taxon>
        <taxon>Hypocreales</taxon>
        <taxon>Clavicipitaceae</taxon>
        <taxon>Claviceps</taxon>
    </lineage>
</organism>
<dbReference type="AlphaFoldDB" id="A0A8K0JB21"/>
<dbReference type="PRINTS" id="PR00368">
    <property type="entry name" value="FADPNR"/>
</dbReference>
<dbReference type="GO" id="GO:0004497">
    <property type="term" value="F:monooxygenase activity"/>
    <property type="evidence" value="ECO:0007669"/>
    <property type="project" value="TreeGrafter"/>
</dbReference>
<evidence type="ECO:0000313" key="2">
    <source>
        <dbReference type="EMBL" id="KAG5927500.1"/>
    </source>
</evidence>
<name>A0A8K0JB21_9HYPO</name>
<dbReference type="PRINTS" id="PR00411">
    <property type="entry name" value="PNDRDTASEI"/>
</dbReference>
<dbReference type="Pfam" id="PF13738">
    <property type="entry name" value="Pyr_redox_3"/>
    <property type="match status" value="1"/>
</dbReference>
<evidence type="ECO:0000256" key="1">
    <source>
        <dbReference type="ARBA" id="ARBA00023002"/>
    </source>
</evidence>
<keyword evidence="3" id="KW-1185">Reference proteome</keyword>
<comment type="caution">
    <text evidence="2">The sequence shown here is derived from an EMBL/GenBank/DDBJ whole genome shotgun (WGS) entry which is preliminary data.</text>
</comment>
<gene>
    <name evidence="2" type="ORF">E4U42_002177</name>
</gene>
<dbReference type="InterPro" id="IPR050982">
    <property type="entry name" value="Auxin_biosynth/cation_transpt"/>
</dbReference>